<dbReference type="PANTHER" id="PTHR45339">
    <property type="entry name" value="HYBRID SIGNAL TRANSDUCTION HISTIDINE KINASE J"/>
    <property type="match status" value="1"/>
</dbReference>
<dbReference type="Gene3D" id="3.40.50.2300">
    <property type="match status" value="1"/>
</dbReference>
<name>A0A4Z0R639_9FIRM</name>
<keyword evidence="13" id="KW-0902">Two-component regulatory system</keyword>
<dbReference type="SUPFAM" id="SSF52172">
    <property type="entry name" value="CheY-like"/>
    <property type="match status" value="1"/>
</dbReference>
<dbReference type="FunFam" id="3.30.565.10:FF:000010">
    <property type="entry name" value="Sensor histidine kinase RcsC"/>
    <property type="match status" value="1"/>
</dbReference>
<dbReference type="Pfam" id="PF00512">
    <property type="entry name" value="HisKA"/>
    <property type="match status" value="1"/>
</dbReference>
<evidence type="ECO:0000256" key="17">
    <source>
        <dbReference type="PROSITE-ProRule" id="PRU00169"/>
    </source>
</evidence>
<dbReference type="InterPro" id="IPR005467">
    <property type="entry name" value="His_kinase_dom"/>
</dbReference>
<feature type="transmembrane region" description="Helical" evidence="18">
    <location>
        <begin position="85"/>
        <end position="103"/>
    </location>
</feature>
<evidence type="ECO:0000256" key="16">
    <source>
        <dbReference type="ARBA" id="ARBA00074306"/>
    </source>
</evidence>
<keyword evidence="22" id="KW-1185">Reference proteome</keyword>
<accession>A0A4Z0R639</accession>
<dbReference type="EMBL" id="SPQQ01000005">
    <property type="protein sequence ID" value="TGE37417.1"/>
    <property type="molecule type" value="Genomic_DNA"/>
</dbReference>
<evidence type="ECO:0000256" key="18">
    <source>
        <dbReference type="SAM" id="Phobius"/>
    </source>
</evidence>
<feature type="domain" description="Response regulatory" evidence="20">
    <location>
        <begin position="472"/>
        <end position="588"/>
    </location>
</feature>
<evidence type="ECO:0000313" key="21">
    <source>
        <dbReference type="EMBL" id="TGE37417.1"/>
    </source>
</evidence>
<dbReference type="CDD" id="cd16922">
    <property type="entry name" value="HATPase_EvgS-ArcB-TorS-like"/>
    <property type="match status" value="1"/>
</dbReference>
<keyword evidence="9" id="KW-0547">Nucleotide-binding</keyword>
<dbReference type="PRINTS" id="PR00344">
    <property type="entry name" value="BCTRLSENSOR"/>
</dbReference>
<evidence type="ECO:0000313" key="22">
    <source>
        <dbReference type="Proteomes" id="UP000298460"/>
    </source>
</evidence>
<dbReference type="CDD" id="cd17546">
    <property type="entry name" value="REC_hyHK_CKI1_RcsC-like"/>
    <property type="match status" value="1"/>
</dbReference>
<sequence>MVYIGGLHMKQFYIQLKNAFFGQELDFRVKIFNLLAIASALNSIVMAVISVVNGAGLANTLLNTSLFLLAALLLYYTAKSKRYELCYMITIIVVFILLFPLLFFSSGGYHSGMPSFFIFAVVFTVYMVSGRKMLVMTLLESAVYVGICLWAYNHPESVHTFDTEAAILSDIITGFLAVSLILGVTMYIQFLMYRKQQELLEQAREQADAASRAKGAFLANMSHEIRTPINMMLGMNEMIMRESTVEHITEYAENIQTAGEMLLDIISNILDMSKIESGKLELYEKPYRTASLLSDMAQMGGKQIEKKKLAFLKEVDESIPSVLEGDETRIKQIITNFIGNAVKYTAVGSVTFSAKQKPDSEPGSILLCLSVADTGIGVKEENLGLLFEAFGRVDLPAHRNIEGTGLGLAIAKELTESMGGRIFVESVWGKGSTFGVEIPQKIKNTAPIGAGYIESEAKAQRQEESFLAPKGKILAVDDNVENLEVVKSLLRRTMLQIATAGSGSEALQKVQENQYHVILIDYMMPDMDGVETLRRMREQNLIADTAVIALTANTIAGTKEMFLREGFSGCLTKPIMWQELEAVLLSCLPVEIVTKSVPVPTEQLIADEVKQVLEKDLIQHDISLSEGLHFLNGDILQYKKRAMFFTEGFAETKNRAEKLHADKNFESLAFIIHSLKSNAHALGALDLYNTAARMEKRCRDSAYIESAMPLLLLEWNRTNDGLLRFVSTLDNLLPDLPHEYSGQALDVCKSRALAAIAAYRWKEAKKELSVLLSSAQDNSVKERLEKVLIAVEHMKFEQAEALFEEYLRTKERDGHV</sequence>
<evidence type="ECO:0000256" key="10">
    <source>
        <dbReference type="ARBA" id="ARBA00022777"/>
    </source>
</evidence>
<evidence type="ECO:0000256" key="14">
    <source>
        <dbReference type="ARBA" id="ARBA00023136"/>
    </source>
</evidence>
<evidence type="ECO:0000256" key="5">
    <source>
        <dbReference type="ARBA" id="ARBA00018672"/>
    </source>
</evidence>
<dbReference type="InterPro" id="IPR011006">
    <property type="entry name" value="CheY-like_superfamily"/>
</dbReference>
<dbReference type="Gene3D" id="1.10.287.130">
    <property type="match status" value="1"/>
</dbReference>
<feature type="transmembrane region" description="Helical" evidence="18">
    <location>
        <begin position="165"/>
        <end position="188"/>
    </location>
</feature>
<comment type="caution">
    <text evidence="21">The sequence shown here is derived from an EMBL/GenBank/DDBJ whole genome shotgun (WGS) entry which is preliminary data.</text>
</comment>
<dbReference type="SMART" id="SM00448">
    <property type="entry name" value="REC"/>
    <property type="match status" value="1"/>
</dbReference>
<evidence type="ECO:0000256" key="15">
    <source>
        <dbReference type="ARBA" id="ARBA00024867"/>
    </source>
</evidence>
<gene>
    <name evidence="21" type="ORF">E4K67_16500</name>
</gene>
<dbReference type="Proteomes" id="UP000298460">
    <property type="component" value="Unassembled WGS sequence"/>
</dbReference>
<dbReference type="InterPro" id="IPR004358">
    <property type="entry name" value="Sig_transdc_His_kin-like_C"/>
</dbReference>
<evidence type="ECO:0000256" key="1">
    <source>
        <dbReference type="ARBA" id="ARBA00000085"/>
    </source>
</evidence>
<comment type="catalytic activity">
    <reaction evidence="1">
        <text>ATP + protein L-histidine = ADP + protein N-phospho-L-histidine.</text>
        <dbReference type="EC" id="2.7.13.3"/>
    </reaction>
</comment>
<keyword evidence="10" id="KW-0418">Kinase</keyword>
<keyword evidence="11" id="KW-0067">ATP-binding</keyword>
<comment type="subcellular location">
    <subcellularLocation>
        <location evidence="2">Cell membrane</location>
        <topology evidence="2">Multi-pass membrane protein</topology>
    </subcellularLocation>
</comment>
<keyword evidence="14 18" id="KW-0472">Membrane</keyword>
<feature type="domain" description="Histidine kinase" evidence="19">
    <location>
        <begin position="220"/>
        <end position="442"/>
    </location>
</feature>
<evidence type="ECO:0000256" key="6">
    <source>
        <dbReference type="ARBA" id="ARBA00022475"/>
    </source>
</evidence>
<feature type="transmembrane region" description="Helical" evidence="18">
    <location>
        <begin position="109"/>
        <end position="128"/>
    </location>
</feature>
<evidence type="ECO:0000256" key="3">
    <source>
        <dbReference type="ARBA" id="ARBA00006402"/>
    </source>
</evidence>
<evidence type="ECO:0000256" key="4">
    <source>
        <dbReference type="ARBA" id="ARBA00012438"/>
    </source>
</evidence>
<keyword evidence="8 18" id="KW-0812">Transmembrane</keyword>
<dbReference type="SUPFAM" id="SSF47226">
    <property type="entry name" value="Histidine-containing phosphotransfer domain, HPT domain"/>
    <property type="match status" value="1"/>
</dbReference>
<dbReference type="Pfam" id="PF00072">
    <property type="entry name" value="Response_reg"/>
    <property type="match status" value="1"/>
</dbReference>
<evidence type="ECO:0000256" key="9">
    <source>
        <dbReference type="ARBA" id="ARBA00022741"/>
    </source>
</evidence>
<dbReference type="InterPro" id="IPR036641">
    <property type="entry name" value="HPT_dom_sf"/>
</dbReference>
<dbReference type="Gene3D" id="1.20.120.160">
    <property type="entry name" value="HPT domain"/>
    <property type="match status" value="1"/>
</dbReference>
<keyword evidence="12 18" id="KW-1133">Transmembrane helix</keyword>
<reference evidence="21 22" key="1">
    <citation type="submission" date="2019-03" db="EMBL/GenBank/DDBJ databases">
        <title>Draft Genome Sequence of Desulfosporosinus fructosivorans Strain 63.6F, Isolated from Marine Sediment in the Baltic Sea.</title>
        <authorList>
            <person name="Hausmann B."/>
            <person name="Vandieken V."/>
            <person name="Pjevac P."/>
            <person name="Schreck K."/>
            <person name="Herbold C.W."/>
            <person name="Loy A."/>
        </authorList>
    </citation>
    <scope>NUCLEOTIDE SEQUENCE [LARGE SCALE GENOMIC DNA]</scope>
    <source>
        <strain evidence="21 22">63.6F</strain>
    </source>
</reference>
<dbReference type="InterPro" id="IPR001789">
    <property type="entry name" value="Sig_transdc_resp-reg_receiver"/>
</dbReference>
<keyword evidence="6" id="KW-1003">Cell membrane</keyword>
<comment type="similarity">
    <text evidence="3">In the N-terminal section; belongs to the phytochrome family.</text>
</comment>
<evidence type="ECO:0000256" key="12">
    <source>
        <dbReference type="ARBA" id="ARBA00022989"/>
    </source>
</evidence>
<dbReference type="SUPFAM" id="SSF47384">
    <property type="entry name" value="Homodimeric domain of signal transducing histidine kinase"/>
    <property type="match status" value="1"/>
</dbReference>
<dbReference type="InterPro" id="IPR036890">
    <property type="entry name" value="HATPase_C_sf"/>
</dbReference>
<dbReference type="SMART" id="SM00388">
    <property type="entry name" value="HisKA"/>
    <property type="match status" value="1"/>
</dbReference>
<comment type="function">
    <text evidence="15">May play the central regulatory role in sporulation. It may be an element of the effector pathway responsible for the activation of sporulation genes in response to nutritional stress. Spo0A may act in concert with spo0H (a sigma factor) to control the expression of some genes that are critical to the sporulation process.</text>
</comment>
<feature type="transmembrane region" description="Helical" evidence="18">
    <location>
        <begin position="58"/>
        <end position="78"/>
    </location>
</feature>
<organism evidence="21 22">
    <name type="scientific">Desulfosporosinus fructosivorans</name>
    <dbReference type="NCBI Taxonomy" id="2018669"/>
    <lineage>
        <taxon>Bacteria</taxon>
        <taxon>Bacillati</taxon>
        <taxon>Bacillota</taxon>
        <taxon>Clostridia</taxon>
        <taxon>Eubacteriales</taxon>
        <taxon>Desulfitobacteriaceae</taxon>
        <taxon>Desulfosporosinus</taxon>
    </lineage>
</organism>
<dbReference type="GO" id="GO:0005886">
    <property type="term" value="C:plasma membrane"/>
    <property type="evidence" value="ECO:0007669"/>
    <property type="project" value="UniProtKB-SubCell"/>
</dbReference>
<evidence type="ECO:0000259" key="20">
    <source>
        <dbReference type="PROSITE" id="PS50110"/>
    </source>
</evidence>
<proteinExistence type="inferred from homology"/>
<dbReference type="CDD" id="cd00082">
    <property type="entry name" value="HisKA"/>
    <property type="match status" value="1"/>
</dbReference>
<evidence type="ECO:0000256" key="11">
    <source>
        <dbReference type="ARBA" id="ARBA00022840"/>
    </source>
</evidence>
<keyword evidence="7 17" id="KW-0597">Phosphoprotein</keyword>
<protein>
    <recommendedName>
        <fullName evidence="16">Circadian input-output histidine kinase CikA</fullName>
        <ecNumber evidence="4">2.7.13.3</ecNumber>
    </recommendedName>
    <alternativeName>
        <fullName evidence="5">Stage 0 sporulation protein A homolog</fullName>
    </alternativeName>
</protein>
<dbReference type="Gene3D" id="3.30.565.10">
    <property type="entry name" value="Histidine kinase-like ATPase, C-terminal domain"/>
    <property type="match status" value="1"/>
</dbReference>
<dbReference type="SUPFAM" id="SSF55874">
    <property type="entry name" value="ATPase domain of HSP90 chaperone/DNA topoisomerase II/histidine kinase"/>
    <property type="match status" value="1"/>
</dbReference>
<dbReference type="PROSITE" id="PS50109">
    <property type="entry name" value="HIS_KIN"/>
    <property type="match status" value="1"/>
</dbReference>
<dbReference type="AlphaFoldDB" id="A0A4Z0R639"/>
<dbReference type="PANTHER" id="PTHR45339:SF1">
    <property type="entry name" value="HYBRID SIGNAL TRANSDUCTION HISTIDINE KINASE J"/>
    <property type="match status" value="1"/>
</dbReference>
<evidence type="ECO:0000256" key="7">
    <source>
        <dbReference type="ARBA" id="ARBA00022553"/>
    </source>
</evidence>
<dbReference type="InterPro" id="IPR003661">
    <property type="entry name" value="HisK_dim/P_dom"/>
</dbReference>
<dbReference type="Pfam" id="PF02518">
    <property type="entry name" value="HATPase_c"/>
    <property type="match status" value="1"/>
</dbReference>
<evidence type="ECO:0000256" key="8">
    <source>
        <dbReference type="ARBA" id="ARBA00022692"/>
    </source>
</evidence>
<dbReference type="EC" id="2.7.13.3" evidence="4"/>
<evidence type="ECO:0000259" key="19">
    <source>
        <dbReference type="PROSITE" id="PS50109"/>
    </source>
</evidence>
<keyword evidence="10" id="KW-0808">Transferase</keyword>
<evidence type="ECO:0000256" key="13">
    <source>
        <dbReference type="ARBA" id="ARBA00023012"/>
    </source>
</evidence>
<dbReference type="InterPro" id="IPR036097">
    <property type="entry name" value="HisK_dim/P_sf"/>
</dbReference>
<feature type="modified residue" description="4-aspartylphosphate" evidence="17">
    <location>
        <position position="521"/>
    </location>
</feature>
<evidence type="ECO:0000256" key="2">
    <source>
        <dbReference type="ARBA" id="ARBA00004651"/>
    </source>
</evidence>
<dbReference type="GO" id="GO:0000155">
    <property type="term" value="F:phosphorelay sensor kinase activity"/>
    <property type="evidence" value="ECO:0007669"/>
    <property type="project" value="InterPro"/>
</dbReference>
<dbReference type="SMART" id="SM00387">
    <property type="entry name" value="HATPase_c"/>
    <property type="match status" value="1"/>
</dbReference>
<feature type="transmembrane region" description="Helical" evidence="18">
    <location>
        <begin position="31"/>
        <end position="52"/>
    </location>
</feature>
<dbReference type="PROSITE" id="PS50110">
    <property type="entry name" value="RESPONSE_REGULATORY"/>
    <property type="match status" value="1"/>
</dbReference>
<dbReference type="GO" id="GO:0005524">
    <property type="term" value="F:ATP binding"/>
    <property type="evidence" value="ECO:0007669"/>
    <property type="project" value="UniProtKB-KW"/>
</dbReference>
<dbReference type="InterPro" id="IPR003594">
    <property type="entry name" value="HATPase_dom"/>
</dbReference>